<dbReference type="Proteomes" id="UP000011081">
    <property type="component" value="Unassembled WGS sequence"/>
</dbReference>
<dbReference type="RefSeq" id="XP_008074937.1">
    <property type="nucleotide sequence ID" value="XM_008076746.1"/>
</dbReference>
<evidence type="ECO:0000313" key="2">
    <source>
        <dbReference type="Proteomes" id="UP000011081"/>
    </source>
</evidence>
<accession>L2GSE9</accession>
<name>L2GSE9_VAVCU</name>
<dbReference type="AlphaFoldDB" id="L2GSE9"/>
<sequence>MFSCLVMFLYCSAEEVYLGFTDTEKSLTDILKFPSSCEGRFSDFYDTIKDVDEKTLEIIRDYKIEKITRKEAEERFLKVNGPCDQQEHKDGHVATKKKKDESGEESEDVFMITLFVQKSLYLKVVSISIFNELPPFTTTEMHHMVKYLYFFLDNKRQMQYAVLFCIGNNAMSYEELLEMDDKEESPSAKGLSSLHMLLLEARDNFMYIYRDGHGCTAQSLPSANHGEFDSRIPLVIDRDHPCLGACVEGIFLDIDFLLKNRKDITQQYSTWRRA</sequence>
<keyword evidence="2" id="KW-1185">Reference proteome</keyword>
<protein>
    <submittedName>
        <fullName evidence="1">Uncharacterized protein</fullName>
    </submittedName>
</protein>
<gene>
    <name evidence="1" type="ORF">VCUG_01921</name>
</gene>
<dbReference type="InParanoid" id="L2GSE9"/>
<organism evidence="1 2">
    <name type="scientific">Vavraia culicis (isolate floridensis)</name>
    <name type="common">Microsporidian parasite</name>
    <dbReference type="NCBI Taxonomy" id="948595"/>
    <lineage>
        <taxon>Eukaryota</taxon>
        <taxon>Fungi</taxon>
        <taxon>Fungi incertae sedis</taxon>
        <taxon>Microsporidia</taxon>
        <taxon>Pleistophoridae</taxon>
        <taxon>Vavraia</taxon>
    </lineage>
</organism>
<dbReference type="VEuPathDB" id="MicrosporidiaDB:VCUG_01921"/>
<dbReference type="GeneID" id="19879790"/>
<dbReference type="HOGENOM" id="CLU_1016350_0_0_1"/>
<evidence type="ECO:0000313" key="1">
    <source>
        <dbReference type="EMBL" id="ELA46591.1"/>
    </source>
</evidence>
<reference evidence="2" key="1">
    <citation type="submission" date="2011-03" db="EMBL/GenBank/DDBJ databases">
        <title>The genome sequence of Vavraia culicis strain floridensis.</title>
        <authorList>
            <consortium name="The Broad Institute Genome Sequencing Platform"/>
            <person name="Cuomo C."/>
            <person name="Becnel J."/>
            <person name="Sanscrainte N."/>
            <person name="Young S.K."/>
            <person name="Zeng Q."/>
            <person name="Gargeya S."/>
            <person name="Fitzgerald M."/>
            <person name="Haas B."/>
            <person name="Abouelleil A."/>
            <person name="Alvarado L."/>
            <person name="Arachchi H.M."/>
            <person name="Berlin A."/>
            <person name="Chapman S.B."/>
            <person name="Gearin G."/>
            <person name="Goldberg J."/>
            <person name="Griggs A."/>
            <person name="Gujja S."/>
            <person name="Hansen M."/>
            <person name="Heiman D."/>
            <person name="Howarth C."/>
            <person name="Larimer J."/>
            <person name="Lui A."/>
            <person name="MacDonald P.J.P."/>
            <person name="McCowen C."/>
            <person name="Montmayeur A."/>
            <person name="Murphy C."/>
            <person name="Neiman D."/>
            <person name="Pearson M."/>
            <person name="Priest M."/>
            <person name="Roberts A."/>
            <person name="Saif S."/>
            <person name="Shea T."/>
            <person name="Sisk P."/>
            <person name="Stolte C."/>
            <person name="Sykes S."/>
            <person name="Wortman J."/>
            <person name="Nusbaum C."/>
            <person name="Birren B."/>
        </authorList>
    </citation>
    <scope>NUCLEOTIDE SEQUENCE [LARGE SCALE GENOMIC DNA]</scope>
    <source>
        <strain evidence="2">floridensis</strain>
    </source>
</reference>
<proteinExistence type="predicted"/>
<dbReference type="EMBL" id="GL877439">
    <property type="protein sequence ID" value="ELA46591.1"/>
    <property type="molecule type" value="Genomic_DNA"/>
</dbReference>